<sequence>MHIPIQNIYYLLCYAWNKLEERDIVDVPVEDCANIVDLLAKVLIGATTHLLKRGLDRGYIEHHEDRPSLRGKVLFNPSLRRTLFHQGKAHCHFDDLHYNVLHNQILKTIIHRLILEKSLDSDLKEQLVGIYRRFHGIDEIELGGKTFRSVHLHRNNYFYDFPMKVCELVYENLLVGDRAGDARFRDFLRDKKMWQLFQEFVRNFYRRELPGFKVTAGGIPWRGHGLSDRATASLPRMNTDITLVSGDRKIIIDTKFYKQALVTHHSKEMVRPDHLYQLFAYIKNAAGNDAPHLYEGMLLYPSVVEDLELQYEIHGHRMSVRSINLNQGWKDIHNSLLSFVI</sequence>
<dbReference type="Proteomes" id="UP000190102">
    <property type="component" value="Unassembled WGS sequence"/>
</dbReference>
<dbReference type="InterPro" id="IPR019292">
    <property type="entry name" value="McrC"/>
</dbReference>
<protein>
    <submittedName>
        <fullName evidence="1">5-methylcytosine-specific restriction enzyme subunit McrC</fullName>
    </submittedName>
</protein>
<proteinExistence type="predicted"/>
<dbReference type="PANTHER" id="PTHR38733:SF1">
    <property type="entry name" value="TYPE IV METHYL-DIRECTED RESTRICTION ENZYME ECOKMCRBC"/>
    <property type="match status" value="1"/>
</dbReference>
<dbReference type="EMBL" id="FUWR01000001">
    <property type="protein sequence ID" value="SJZ44273.1"/>
    <property type="molecule type" value="Genomic_DNA"/>
</dbReference>
<dbReference type="PIRSF" id="PIRSF003109">
    <property type="entry name" value="McrC"/>
    <property type="match status" value="1"/>
</dbReference>
<dbReference type="Pfam" id="PF10117">
    <property type="entry name" value="McrBC"/>
    <property type="match status" value="1"/>
</dbReference>
<gene>
    <name evidence="1" type="ORF">SAMN02745119_00631</name>
</gene>
<dbReference type="RefSeq" id="WP_078788912.1">
    <property type="nucleotide sequence ID" value="NZ_FUWR01000001.1"/>
</dbReference>
<evidence type="ECO:0000313" key="1">
    <source>
        <dbReference type="EMBL" id="SJZ44273.1"/>
    </source>
</evidence>
<name>A0A1T4KPG3_9BACT</name>
<dbReference type="OrthoDB" id="307209at2"/>
<accession>A0A1T4KPG3</accession>
<dbReference type="PANTHER" id="PTHR38733">
    <property type="entry name" value="PROTEIN MCRC"/>
    <property type="match status" value="1"/>
</dbReference>
<keyword evidence="2" id="KW-1185">Reference proteome</keyword>
<organism evidence="1 2">
    <name type="scientific">Trichlorobacter thiogenes</name>
    <dbReference type="NCBI Taxonomy" id="115783"/>
    <lineage>
        <taxon>Bacteria</taxon>
        <taxon>Pseudomonadati</taxon>
        <taxon>Thermodesulfobacteriota</taxon>
        <taxon>Desulfuromonadia</taxon>
        <taxon>Geobacterales</taxon>
        <taxon>Geobacteraceae</taxon>
        <taxon>Trichlorobacter</taxon>
    </lineage>
</organism>
<dbReference type="AlphaFoldDB" id="A0A1T4KPG3"/>
<evidence type="ECO:0000313" key="2">
    <source>
        <dbReference type="Proteomes" id="UP000190102"/>
    </source>
</evidence>
<dbReference type="InterPro" id="IPR014407">
    <property type="entry name" value="McrC_bac"/>
</dbReference>
<dbReference type="GO" id="GO:0009307">
    <property type="term" value="P:DNA restriction-modification system"/>
    <property type="evidence" value="ECO:0007669"/>
    <property type="project" value="InterPro"/>
</dbReference>
<dbReference type="STRING" id="115783.SAMN02745119_00631"/>
<reference evidence="2" key="1">
    <citation type="submission" date="2017-02" db="EMBL/GenBank/DDBJ databases">
        <authorList>
            <person name="Varghese N."/>
            <person name="Submissions S."/>
        </authorList>
    </citation>
    <scope>NUCLEOTIDE SEQUENCE [LARGE SCALE GENOMIC DNA]</scope>
    <source>
        <strain evidence="2">ATCC BAA-34</strain>
    </source>
</reference>